<dbReference type="Pfam" id="PF00072">
    <property type="entry name" value="Response_reg"/>
    <property type="match status" value="2"/>
</dbReference>
<dbReference type="Gene3D" id="3.40.50.2300">
    <property type="match status" value="2"/>
</dbReference>
<evidence type="ECO:0000256" key="1">
    <source>
        <dbReference type="ARBA" id="ARBA00000085"/>
    </source>
</evidence>
<name>A0A330MA24_9GAMM</name>
<feature type="modified residue" description="4-aspartylphosphate" evidence="5">
    <location>
        <position position="221"/>
    </location>
</feature>
<keyword evidence="3 5" id="KW-0597">Phosphoprotein</keyword>
<dbReference type="SMART" id="SM00387">
    <property type="entry name" value="HATPase_c"/>
    <property type="match status" value="1"/>
</dbReference>
<dbReference type="InterPro" id="IPR005467">
    <property type="entry name" value="His_kinase_dom"/>
</dbReference>
<dbReference type="EC" id="2.7.13.3" evidence="2"/>
<dbReference type="InterPro" id="IPR004358">
    <property type="entry name" value="Sig_transdc_His_kin-like_C"/>
</dbReference>
<dbReference type="RefSeq" id="WP_112352766.1">
    <property type="nucleotide sequence ID" value="NZ_LS483452.1"/>
</dbReference>
<sequence>MGEVVEAMAVKAQEKGLELVLDVVQIEHTMVKGDPGRIRQILTNLISNAIKFTEEGEIIVRSHLENDGNSAFVFRCSIEDTGIGIPECNQDKLFESFTQVDASTTRRYGGTGLGLTIVKKLCGLMGGDVRFHSELGKGSCFEFSIAVERSDQAVHVIPPVDLKACTWLVVDDNATNREVLRGQLESWGAQVFEAKSGAAALELMAKRALDSQPLFDVAFLDYQMPEMDGAQLAKALKADPRFSSMKLVLMTSMTDPGDKQYFSSLGFSAYFPKPAITSDLFDALAIIIDDDRDHRQGKPLVTHDYLSSLSHKELTKTDSDNGSETTDEWPAGTRLLLVEDNQVNQLVAISMLNDMGFAVDGVFDGQEALNCLNNTLEEDRYSLILMDCQMPVMDGYQASQNIRAGKAGDLYKSIPIVAMTANALKGDKEKCLAAGMSDYITKPIEVDQLKVMLKKWLQ</sequence>
<dbReference type="Gene3D" id="3.30.565.10">
    <property type="entry name" value="Histidine kinase-like ATPase, C-terminal domain"/>
    <property type="match status" value="1"/>
</dbReference>
<dbReference type="PROSITE" id="PS50109">
    <property type="entry name" value="HIS_KIN"/>
    <property type="match status" value="1"/>
</dbReference>
<dbReference type="InterPro" id="IPR001789">
    <property type="entry name" value="Sig_transdc_resp-reg_receiver"/>
</dbReference>
<keyword evidence="4" id="KW-0902">Two-component regulatory system</keyword>
<dbReference type="PANTHER" id="PTHR45339">
    <property type="entry name" value="HYBRID SIGNAL TRANSDUCTION HISTIDINE KINASE J"/>
    <property type="match status" value="1"/>
</dbReference>
<comment type="catalytic activity">
    <reaction evidence="1">
        <text>ATP + protein L-histidine = ADP + protein N-phospho-L-histidine.</text>
        <dbReference type="EC" id="2.7.13.3"/>
    </reaction>
</comment>
<evidence type="ECO:0000256" key="4">
    <source>
        <dbReference type="ARBA" id="ARBA00023012"/>
    </source>
</evidence>
<feature type="modified residue" description="4-aspartylphosphate" evidence="5">
    <location>
        <position position="387"/>
    </location>
</feature>
<organism evidence="8 9">
    <name type="scientific">Shewanella benthica</name>
    <dbReference type="NCBI Taxonomy" id="43661"/>
    <lineage>
        <taxon>Bacteria</taxon>
        <taxon>Pseudomonadati</taxon>
        <taxon>Pseudomonadota</taxon>
        <taxon>Gammaproteobacteria</taxon>
        <taxon>Alteromonadales</taxon>
        <taxon>Shewanellaceae</taxon>
        <taxon>Shewanella</taxon>
    </lineage>
</organism>
<evidence type="ECO:0000259" key="6">
    <source>
        <dbReference type="PROSITE" id="PS50109"/>
    </source>
</evidence>
<dbReference type="KEGG" id="sbk:SHEWBE_2674"/>
<feature type="domain" description="Response regulatory" evidence="7">
    <location>
        <begin position="334"/>
        <end position="457"/>
    </location>
</feature>
<feature type="domain" description="Response regulatory" evidence="7">
    <location>
        <begin position="166"/>
        <end position="288"/>
    </location>
</feature>
<gene>
    <name evidence="8" type="ORF">SHEWBE_2674</name>
</gene>
<protein>
    <recommendedName>
        <fullName evidence="2">histidine kinase</fullName>
        <ecNumber evidence="2">2.7.13.3</ecNumber>
    </recommendedName>
</protein>
<dbReference type="PRINTS" id="PR00344">
    <property type="entry name" value="BCTRLSENSOR"/>
</dbReference>
<dbReference type="PROSITE" id="PS50110">
    <property type="entry name" value="RESPONSE_REGULATORY"/>
    <property type="match status" value="2"/>
</dbReference>
<dbReference type="OrthoDB" id="9810730at2"/>
<evidence type="ECO:0000256" key="2">
    <source>
        <dbReference type="ARBA" id="ARBA00012438"/>
    </source>
</evidence>
<evidence type="ECO:0000256" key="5">
    <source>
        <dbReference type="PROSITE-ProRule" id="PRU00169"/>
    </source>
</evidence>
<dbReference type="SUPFAM" id="SSF55874">
    <property type="entry name" value="ATPase domain of HSP90 chaperone/DNA topoisomerase II/histidine kinase"/>
    <property type="match status" value="1"/>
</dbReference>
<dbReference type="InterPro" id="IPR003594">
    <property type="entry name" value="HATPase_dom"/>
</dbReference>
<dbReference type="GO" id="GO:0000160">
    <property type="term" value="P:phosphorelay signal transduction system"/>
    <property type="evidence" value="ECO:0007669"/>
    <property type="project" value="UniProtKB-KW"/>
</dbReference>
<dbReference type="FunFam" id="3.30.565.10:FF:000010">
    <property type="entry name" value="Sensor histidine kinase RcsC"/>
    <property type="match status" value="1"/>
</dbReference>
<evidence type="ECO:0000313" key="9">
    <source>
        <dbReference type="Proteomes" id="UP000250123"/>
    </source>
</evidence>
<dbReference type="Pfam" id="PF02518">
    <property type="entry name" value="HATPase_c"/>
    <property type="match status" value="1"/>
</dbReference>
<proteinExistence type="predicted"/>
<evidence type="ECO:0000259" key="7">
    <source>
        <dbReference type="PROSITE" id="PS50110"/>
    </source>
</evidence>
<evidence type="ECO:0000313" key="8">
    <source>
        <dbReference type="EMBL" id="SQH76637.1"/>
    </source>
</evidence>
<dbReference type="InterPro" id="IPR036890">
    <property type="entry name" value="HATPase_C_sf"/>
</dbReference>
<reference evidence="9" key="1">
    <citation type="submission" date="2018-06" db="EMBL/GenBank/DDBJ databases">
        <authorList>
            <person name="Cea G.-C."/>
            <person name="William W."/>
        </authorList>
    </citation>
    <scope>NUCLEOTIDE SEQUENCE [LARGE SCALE GENOMIC DNA]</scope>
    <source>
        <strain evidence="9">DB21MT-2</strain>
    </source>
</reference>
<dbReference type="AlphaFoldDB" id="A0A330MA24"/>
<dbReference type="SUPFAM" id="SSF52172">
    <property type="entry name" value="CheY-like"/>
    <property type="match status" value="2"/>
</dbReference>
<feature type="domain" description="Histidine kinase" evidence="6">
    <location>
        <begin position="1"/>
        <end position="149"/>
    </location>
</feature>
<dbReference type="InterPro" id="IPR011006">
    <property type="entry name" value="CheY-like_superfamily"/>
</dbReference>
<dbReference type="CDD" id="cd17546">
    <property type="entry name" value="REC_hyHK_CKI1_RcsC-like"/>
    <property type="match status" value="2"/>
</dbReference>
<dbReference type="Proteomes" id="UP000250123">
    <property type="component" value="Chromosome SHEWBE"/>
</dbReference>
<dbReference type="EMBL" id="LS483452">
    <property type="protein sequence ID" value="SQH76637.1"/>
    <property type="molecule type" value="Genomic_DNA"/>
</dbReference>
<evidence type="ECO:0000256" key="3">
    <source>
        <dbReference type="ARBA" id="ARBA00022553"/>
    </source>
</evidence>
<accession>A0A330MA24</accession>
<dbReference type="SMART" id="SM00448">
    <property type="entry name" value="REC"/>
    <property type="match status" value="2"/>
</dbReference>
<dbReference type="GO" id="GO:0004673">
    <property type="term" value="F:protein histidine kinase activity"/>
    <property type="evidence" value="ECO:0007669"/>
    <property type="project" value="UniProtKB-EC"/>
</dbReference>
<dbReference type="CDD" id="cd16922">
    <property type="entry name" value="HATPase_EvgS-ArcB-TorS-like"/>
    <property type="match status" value="1"/>
</dbReference>
<dbReference type="PANTHER" id="PTHR45339:SF1">
    <property type="entry name" value="HYBRID SIGNAL TRANSDUCTION HISTIDINE KINASE J"/>
    <property type="match status" value="1"/>
</dbReference>